<gene>
    <name evidence="6" type="ORF">SYNTR_1806</name>
</gene>
<dbReference type="GO" id="GO:0017136">
    <property type="term" value="F:histone deacetylase activity, NAD-dependent"/>
    <property type="evidence" value="ECO:0007669"/>
    <property type="project" value="TreeGrafter"/>
</dbReference>
<dbReference type="EMBL" id="CP046457">
    <property type="protein sequence ID" value="QGU00400.1"/>
    <property type="molecule type" value="Genomic_DNA"/>
</dbReference>
<evidence type="ECO:0000256" key="4">
    <source>
        <dbReference type="PROSITE-ProRule" id="PRU00236"/>
    </source>
</evidence>
<evidence type="ECO:0000256" key="2">
    <source>
        <dbReference type="ARBA" id="ARBA00022679"/>
    </source>
</evidence>
<dbReference type="Gene3D" id="3.30.1600.10">
    <property type="entry name" value="SIR2/SIRT2 'Small Domain"/>
    <property type="match status" value="1"/>
</dbReference>
<keyword evidence="4" id="KW-0862">Zinc</keyword>
<dbReference type="PANTHER" id="PTHR11085:SF4">
    <property type="entry name" value="NAD-DEPENDENT PROTEIN DEACYLASE"/>
    <property type="match status" value="1"/>
</dbReference>
<dbReference type="Gene3D" id="3.40.50.1220">
    <property type="entry name" value="TPP-binding domain"/>
    <property type="match status" value="1"/>
</dbReference>
<name>A0A6I6DK75_9FIRM</name>
<dbReference type="InterPro" id="IPR026591">
    <property type="entry name" value="Sirtuin_cat_small_dom_sf"/>
</dbReference>
<dbReference type="InterPro" id="IPR003000">
    <property type="entry name" value="Sirtuin"/>
</dbReference>
<feature type="binding site" evidence="4">
    <location>
        <position position="129"/>
    </location>
    <ligand>
        <name>Zn(2+)</name>
        <dbReference type="ChEBI" id="CHEBI:29105"/>
    </ligand>
</feature>
<accession>A0A6I6DK75</accession>
<dbReference type="InterPro" id="IPR026590">
    <property type="entry name" value="Ssirtuin_cat_dom"/>
</dbReference>
<evidence type="ECO:0000313" key="7">
    <source>
        <dbReference type="Proteomes" id="UP000426444"/>
    </source>
</evidence>
<evidence type="ECO:0000259" key="5">
    <source>
        <dbReference type="PROSITE" id="PS50305"/>
    </source>
</evidence>
<dbReference type="GO" id="GO:0070403">
    <property type="term" value="F:NAD+ binding"/>
    <property type="evidence" value="ECO:0007669"/>
    <property type="project" value="InterPro"/>
</dbReference>
<dbReference type="CDD" id="cd01407">
    <property type="entry name" value="SIR2-fam"/>
    <property type="match status" value="1"/>
</dbReference>
<keyword evidence="3" id="KW-0520">NAD</keyword>
<reference evidence="7" key="1">
    <citation type="journal article" date="2019" name="Microbiology">
        <title>Complete Genome Sequence of an Uncultured Bacterium of the Candidate Phylum Bipolaricaulota.</title>
        <authorList>
            <person name="Kadnikov V.V."/>
            <person name="Mardanov A.V."/>
            <person name="Beletsky A.V."/>
            <person name="Frank Y.A."/>
            <person name="Karnachuk O.V."/>
            <person name="Ravin N.V."/>
        </authorList>
    </citation>
    <scope>NUCLEOTIDE SEQUENCE [LARGE SCALE GENOMIC DNA]</scope>
</reference>
<organism evidence="6 7">
    <name type="scientific">Candidatus Syntrophocurvum alkaliphilum</name>
    <dbReference type="NCBI Taxonomy" id="2293317"/>
    <lineage>
        <taxon>Bacteria</taxon>
        <taxon>Bacillati</taxon>
        <taxon>Bacillota</taxon>
        <taxon>Clostridia</taxon>
        <taxon>Eubacteriales</taxon>
        <taxon>Syntrophomonadaceae</taxon>
        <taxon>Candidatus Syntrophocurvum</taxon>
    </lineage>
</organism>
<dbReference type="SUPFAM" id="SSF52467">
    <property type="entry name" value="DHS-like NAD/FAD-binding domain"/>
    <property type="match status" value="1"/>
</dbReference>
<dbReference type="InterPro" id="IPR029035">
    <property type="entry name" value="DHS-like_NAD/FAD-binding_dom"/>
</dbReference>
<feature type="binding site" evidence="4">
    <location>
        <position position="156"/>
    </location>
    <ligand>
        <name>Zn(2+)</name>
        <dbReference type="ChEBI" id="CHEBI:29105"/>
    </ligand>
</feature>
<dbReference type="AlphaFoldDB" id="A0A6I6DK75"/>
<proteinExistence type="predicted"/>
<sequence length="254" mass="28398">MNSDLQRIIDLMKNSNNTVVVTGAGISTEAGIPDFRGENGIYRQLGEDQVMEIINIDYFRNFPDKFYSFYREHFNYPEVAPSDARYALADLEQHGYVKNIVTQNIDNLHQKAGSKNVIPIHGNAERFKCLGRRCGKLYDKQYFLDSVEQVPKCSECGSILKPDVILFGENIYSYMDAADSIMSAQLLIVIGSSLTVYPLAGFVNHFCILTQDLVIINRGSTALDHSAQVKLDTTGTTTSEILTEICNQLGIDSF</sequence>
<dbReference type="GO" id="GO:0046872">
    <property type="term" value="F:metal ion binding"/>
    <property type="evidence" value="ECO:0007669"/>
    <property type="project" value="UniProtKB-KW"/>
</dbReference>
<keyword evidence="7" id="KW-1185">Reference proteome</keyword>
<protein>
    <recommendedName>
        <fullName evidence="1">protein acetyllysine N-acetyltransferase</fullName>
        <ecNumber evidence="1">2.3.1.286</ecNumber>
    </recommendedName>
</protein>
<dbReference type="KEGG" id="salq:SYNTR_1806"/>
<feature type="domain" description="Deacetylase sirtuin-type" evidence="5">
    <location>
        <begin position="1"/>
        <end position="252"/>
    </location>
</feature>
<dbReference type="InterPro" id="IPR050134">
    <property type="entry name" value="NAD-dep_sirtuin_deacylases"/>
</dbReference>
<keyword evidence="2" id="KW-0808">Transferase</keyword>
<feature type="binding site" evidence="4">
    <location>
        <position position="134"/>
    </location>
    <ligand>
        <name>Zn(2+)</name>
        <dbReference type="ChEBI" id="CHEBI:29105"/>
    </ligand>
</feature>
<dbReference type="PROSITE" id="PS50305">
    <property type="entry name" value="SIRTUIN"/>
    <property type="match status" value="1"/>
</dbReference>
<keyword evidence="4" id="KW-0479">Metal-binding</keyword>
<dbReference type="Pfam" id="PF02146">
    <property type="entry name" value="SIR2"/>
    <property type="match status" value="1"/>
</dbReference>
<evidence type="ECO:0000313" key="6">
    <source>
        <dbReference type="EMBL" id="QGU00400.1"/>
    </source>
</evidence>
<feature type="binding site" evidence="4">
    <location>
        <position position="153"/>
    </location>
    <ligand>
        <name>Zn(2+)</name>
        <dbReference type="ChEBI" id="CHEBI:29105"/>
    </ligand>
</feature>
<dbReference type="OrthoDB" id="9800582at2"/>
<dbReference type="Proteomes" id="UP000426444">
    <property type="component" value="Chromosome"/>
</dbReference>
<evidence type="ECO:0000256" key="1">
    <source>
        <dbReference type="ARBA" id="ARBA00012928"/>
    </source>
</evidence>
<evidence type="ECO:0000256" key="3">
    <source>
        <dbReference type="ARBA" id="ARBA00023027"/>
    </source>
</evidence>
<dbReference type="EC" id="2.3.1.286" evidence="1"/>
<dbReference type="PANTHER" id="PTHR11085">
    <property type="entry name" value="NAD-DEPENDENT PROTEIN DEACYLASE SIRTUIN-5, MITOCHONDRIAL-RELATED"/>
    <property type="match status" value="1"/>
</dbReference>
<feature type="active site" description="Proton acceptor" evidence="4">
    <location>
        <position position="121"/>
    </location>
</feature>
<dbReference type="RefSeq" id="WP_156204187.1">
    <property type="nucleotide sequence ID" value="NZ_CP046457.1"/>
</dbReference>